<sequence>MNLVSHWLCSECSETDKLALLALKEKLTNGVPDSLPSWNHSLHFCEWQGVECGHRHIRVTGLHLQNQNWGGTLCPALGNLTFLRSLNLSNINLRDEIPRQIGRLKRLKFLDLSNNNLQGEVPIELTNCSNLEVLTLLYNKLTGKVPTWFGSMVQLTKLKLGANDLVGTIPPYLGNLSSLKLISLSRNHLKGNIPHSLGRLSNLKGLYLGSNSLSGIVPPSLYNLSNIQTFAIGENRLSGDNNFGSGKANDLDFLSSLSNCTELHTLWLDFNRFGGVLPDSIGNLSTHLSSLDMGSNQISGMIPEGIGQLIGLSDFILVDNFLEGTIPLSIGNLKNLVRLVLQQNKLSGNIPSVIGNLTVLSELYLHTNKLEGSIPFTLRYCTRMQSFGVALNNLSGDIPNQTFGHLKGLINLDLSTNSLTGSIPSEFGTLKHLSLLDLYENKFSGEIPLELGASSALTELALQRNFFHGNIPLSFGTLRSLEILDLSNNNFSGTIPRGVFSNVTKISLVGNKDLCGGIPQLKLPACTLPPLKKHKRSLQKKVIFITVFGGVLISVIGSISIYYLRKRPNKSSSSPSLQNRHLRVSYGELHEATNGFSSSNLVGAGSFGSVYKGSLLHFEEPIALKVLNLEKHGASRSFISECKALGKIKHRNLVKILTCCSSVDYKGEDFKAIVYEFMPNGSLESLLHSNDEELGSRNANLSFQHRLDIALDVANALDYLHHGSEQPIVHCDIKPSNVLLDDHFVAHLGDFGLARLLHGHWDIPAQIKLAYLQLKEPLDMFLQVKYLLSLTVLPALLN</sequence>
<dbReference type="PANTHER" id="PTHR27008:SF596">
    <property type="entry name" value="OS02G0215500 PROTEIN"/>
    <property type="match status" value="1"/>
</dbReference>
<dbReference type="EMBL" id="JAYKXN010000003">
    <property type="protein sequence ID" value="KAK7300540.1"/>
    <property type="molecule type" value="Genomic_DNA"/>
</dbReference>
<evidence type="ECO:0000256" key="14">
    <source>
        <dbReference type="SAM" id="Phobius"/>
    </source>
</evidence>
<evidence type="ECO:0000256" key="12">
    <source>
        <dbReference type="ARBA" id="ARBA00023136"/>
    </source>
</evidence>
<dbReference type="Pfam" id="PF08263">
    <property type="entry name" value="LRRNT_2"/>
    <property type="match status" value="1"/>
</dbReference>
<gene>
    <name evidence="16" type="ORF">RJT34_11386</name>
</gene>
<dbReference type="PANTHER" id="PTHR27008">
    <property type="entry name" value="OS04G0122200 PROTEIN"/>
    <property type="match status" value="1"/>
</dbReference>
<dbReference type="InterPro" id="IPR003591">
    <property type="entry name" value="Leu-rich_rpt_typical-subtyp"/>
</dbReference>
<organism evidence="16 17">
    <name type="scientific">Clitoria ternatea</name>
    <name type="common">Butterfly pea</name>
    <dbReference type="NCBI Taxonomy" id="43366"/>
    <lineage>
        <taxon>Eukaryota</taxon>
        <taxon>Viridiplantae</taxon>
        <taxon>Streptophyta</taxon>
        <taxon>Embryophyta</taxon>
        <taxon>Tracheophyta</taxon>
        <taxon>Spermatophyta</taxon>
        <taxon>Magnoliopsida</taxon>
        <taxon>eudicotyledons</taxon>
        <taxon>Gunneridae</taxon>
        <taxon>Pentapetalae</taxon>
        <taxon>rosids</taxon>
        <taxon>fabids</taxon>
        <taxon>Fabales</taxon>
        <taxon>Fabaceae</taxon>
        <taxon>Papilionoideae</taxon>
        <taxon>50 kb inversion clade</taxon>
        <taxon>NPAAA clade</taxon>
        <taxon>indigoferoid/millettioid clade</taxon>
        <taxon>Phaseoleae</taxon>
        <taxon>Clitoria</taxon>
    </lineage>
</organism>
<dbReference type="PROSITE" id="PS00107">
    <property type="entry name" value="PROTEIN_KINASE_ATP"/>
    <property type="match status" value="1"/>
</dbReference>
<dbReference type="InterPro" id="IPR011009">
    <property type="entry name" value="Kinase-like_dom_sf"/>
</dbReference>
<dbReference type="InterPro" id="IPR001245">
    <property type="entry name" value="Ser-Thr/Tyr_kinase_cat_dom"/>
</dbReference>
<dbReference type="PROSITE" id="PS50011">
    <property type="entry name" value="PROTEIN_KINASE_DOM"/>
    <property type="match status" value="1"/>
</dbReference>
<dbReference type="SMART" id="SM00369">
    <property type="entry name" value="LRR_TYP"/>
    <property type="match status" value="7"/>
</dbReference>
<dbReference type="Gene3D" id="3.30.200.20">
    <property type="entry name" value="Phosphorylase Kinase, domain 1"/>
    <property type="match status" value="1"/>
</dbReference>
<keyword evidence="9" id="KW-0418">Kinase</keyword>
<keyword evidence="10 13" id="KW-0067">ATP-binding</keyword>
<keyword evidence="11 14" id="KW-1133">Transmembrane helix</keyword>
<feature type="domain" description="Protein kinase" evidence="15">
    <location>
        <begin position="596"/>
        <end position="798"/>
    </location>
</feature>
<keyword evidence="3" id="KW-0723">Serine/threonine-protein kinase</keyword>
<dbReference type="SUPFAM" id="SSF52047">
    <property type="entry name" value="RNI-like"/>
    <property type="match status" value="1"/>
</dbReference>
<dbReference type="FunFam" id="3.80.10.10:FF:000317">
    <property type="entry name" value="Inactive leucine-rich repeat receptor-like protein kinase"/>
    <property type="match status" value="1"/>
</dbReference>
<dbReference type="InterPro" id="IPR032675">
    <property type="entry name" value="LRR_dom_sf"/>
</dbReference>
<dbReference type="Pfam" id="PF00560">
    <property type="entry name" value="LRR_1"/>
    <property type="match status" value="8"/>
</dbReference>
<evidence type="ECO:0000256" key="10">
    <source>
        <dbReference type="ARBA" id="ARBA00022840"/>
    </source>
</evidence>
<dbReference type="InterPro" id="IPR051809">
    <property type="entry name" value="Plant_receptor-like_S/T_kinase"/>
</dbReference>
<dbReference type="GO" id="GO:0004674">
    <property type="term" value="F:protein serine/threonine kinase activity"/>
    <property type="evidence" value="ECO:0007669"/>
    <property type="project" value="UniProtKB-KW"/>
</dbReference>
<evidence type="ECO:0000256" key="8">
    <source>
        <dbReference type="ARBA" id="ARBA00022741"/>
    </source>
</evidence>
<comment type="subcellular location">
    <subcellularLocation>
        <location evidence="1">Membrane</location>
        <topology evidence="1">Single-pass membrane protein</topology>
    </subcellularLocation>
</comment>
<keyword evidence="17" id="KW-1185">Reference proteome</keyword>
<dbReference type="AlphaFoldDB" id="A0AAN9JJU5"/>
<dbReference type="Proteomes" id="UP001359559">
    <property type="component" value="Unassembled WGS sequence"/>
</dbReference>
<evidence type="ECO:0000256" key="4">
    <source>
        <dbReference type="ARBA" id="ARBA00022614"/>
    </source>
</evidence>
<evidence type="ECO:0000259" key="15">
    <source>
        <dbReference type="PROSITE" id="PS50011"/>
    </source>
</evidence>
<dbReference type="PROSITE" id="PS00108">
    <property type="entry name" value="PROTEIN_KINASE_ST"/>
    <property type="match status" value="1"/>
</dbReference>
<dbReference type="FunFam" id="3.30.200.20:FF:000432">
    <property type="entry name" value="LRR receptor-like serine/threonine-protein kinase EFR"/>
    <property type="match status" value="1"/>
</dbReference>
<evidence type="ECO:0000256" key="11">
    <source>
        <dbReference type="ARBA" id="ARBA00022989"/>
    </source>
</evidence>
<keyword evidence="6 14" id="KW-0812">Transmembrane</keyword>
<feature type="binding site" evidence="13">
    <location>
        <position position="625"/>
    </location>
    <ligand>
        <name>ATP</name>
        <dbReference type="ChEBI" id="CHEBI:30616"/>
    </ligand>
</feature>
<proteinExistence type="inferred from homology"/>
<evidence type="ECO:0000313" key="17">
    <source>
        <dbReference type="Proteomes" id="UP001359559"/>
    </source>
</evidence>
<feature type="transmembrane region" description="Helical" evidence="14">
    <location>
        <begin position="542"/>
        <end position="564"/>
    </location>
</feature>
<dbReference type="PRINTS" id="PR00019">
    <property type="entry name" value="LEURICHRPT"/>
</dbReference>
<dbReference type="FunFam" id="3.80.10.10:FF:000095">
    <property type="entry name" value="LRR receptor-like serine/threonine-protein kinase GSO1"/>
    <property type="match status" value="1"/>
</dbReference>
<evidence type="ECO:0000256" key="6">
    <source>
        <dbReference type="ARBA" id="ARBA00022692"/>
    </source>
</evidence>
<comment type="similarity">
    <text evidence="2">Belongs to the protein kinase superfamily. Ser/Thr protein kinase family.</text>
</comment>
<comment type="caution">
    <text evidence="16">The sequence shown here is derived from an EMBL/GenBank/DDBJ whole genome shotgun (WGS) entry which is preliminary data.</text>
</comment>
<keyword evidence="12 14" id="KW-0472">Membrane</keyword>
<dbReference type="GO" id="GO:0016020">
    <property type="term" value="C:membrane"/>
    <property type="evidence" value="ECO:0007669"/>
    <property type="project" value="UniProtKB-SubCell"/>
</dbReference>
<dbReference type="Gene3D" id="3.80.10.10">
    <property type="entry name" value="Ribonuclease Inhibitor"/>
    <property type="match status" value="3"/>
</dbReference>
<evidence type="ECO:0000256" key="7">
    <source>
        <dbReference type="ARBA" id="ARBA00022737"/>
    </source>
</evidence>
<dbReference type="SMART" id="SM00365">
    <property type="entry name" value="LRR_SD22"/>
    <property type="match status" value="5"/>
</dbReference>
<dbReference type="Pfam" id="PF13855">
    <property type="entry name" value="LRR_8"/>
    <property type="match status" value="1"/>
</dbReference>
<reference evidence="16 17" key="1">
    <citation type="submission" date="2024-01" db="EMBL/GenBank/DDBJ databases">
        <title>The genomes of 5 underutilized Papilionoideae crops provide insights into root nodulation and disease resistance.</title>
        <authorList>
            <person name="Yuan L."/>
        </authorList>
    </citation>
    <scope>NUCLEOTIDE SEQUENCE [LARGE SCALE GENOMIC DNA]</scope>
    <source>
        <strain evidence="16">LY-2023</strain>
        <tissue evidence="16">Leaf</tissue>
    </source>
</reference>
<dbReference type="Gene3D" id="1.10.510.10">
    <property type="entry name" value="Transferase(Phosphotransferase) domain 1"/>
    <property type="match status" value="1"/>
</dbReference>
<dbReference type="SMART" id="SM00220">
    <property type="entry name" value="S_TKc"/>
    <property type="match status" value="1"/>
</dbReference>
<dbReference type="GO" id="GO:0005524">
    <property type="term" value="F:ATP binding"/>
    <property type="evidence" value="ECO:0007669"/>
    <property type="project" value="UniProtKB-UniRule"/>
</dbReference>
<keyword evidence="5" id="KW-0808">Transferase</keyword>
<dbReference type="SUPFAM" id="SSF52058">
    <property type="entry name" value="L domain-like"/>
    <property type="match status" value="1"/>
</dbReference>
<keyword evidence="8 13" id="KW-0547">Nucleotide-binding</keyword>
<keyword evidence="7" id="KW-0677">Repeat</keyword>
<evidence type="ECO:0000313" key="16">
    <source>
        <dbReference type="EMBL" id="KAK7300540.1"/>
    </source>
</evidence>
<dbReference type="SUPFAM" id="SSF56112">
    <property type="entry name" value="Protein kinase-like (PK-like)"/>
    <property type="match status" value="1"/>
</dbReference>
<name>A0AAN9JJU5_CLITE</name>
<evidence type="ECO:0000256" key="9">
    <source>
        <dbReference type="ARBA" id="ARBA00022777"/>
    </source>
</evidence>
<evidence type="ECO:0000256" key="2">
    <source>
        <dbReference type="ARBA" id="ARBA00008684"/>
    </source>
</evidence>
<evidence type="ECO:0000256" key="5">
    <source>
        <dbReference type="ARBA" id="ARBA00022679"/>
    </source>
</evidence>
<dbReference type="InterPro" id="IPR001611">
    <property type="entry name" value="Leu-rich_rpt"/>
</dbReference>
<dbReference type="InterPro" id="IPR000719">
    <property type="entry name" value="Prot_kinase_dom"/>
</dbReference>
<dbReference type="Pfam" id="PF07714">
    <property type="entry name" value="PK_Tyr_Ser-Thr"/>
    <property type="match status" value="1"/>
</dbReference>
<keyword evidence="4" id="KW-0433">Leucine-rich repeat</keyword>
<accession>A0AAN9JJU5</accession>
<evidence type="ECO:0000256" key="13">
    <source>
        <dbReference type="PROSITE-ProRule" id="PRU10141"/>
    </source>
</evidence>
<evidence type="ECO:0000256" key="3">
    <source>
        <dbReference type="ARBA" id="ARBA00022527"/>
    </source>
</evidence>
<dbReference type="InterPro" id="IPR008271">
    <property type="entry name" value="Ser/Thr_kinase_AS"/>
</dbReference>
<evidence type="ECO:0000256" key="1">
    <source>
        <dbReference type="ARBA" id="ARBA00004167"/>
    </source>
</evidence>
<dbReference type="InterPro" id="IPR017441">
    <property type="entry name" value="Protein_kinase_ATP_BS"/>
</dbReference>
<protein>
    <recommendedName>
        <fullName evidence="15">Protein kinase domain-containing protein</fullName>
    </recommendedName>
</protein>
<dbReference type="InterPro" id="IPR013210">
    <property type="entry name" value="LRR_N_plant-typ"/>
</dbReference>